<dbReference type="RefSeq" id="WP_103427203.1">
    <property type="nucleotide sequence ID" value="NZ_CP026309.1"/>
</dbReference>
<accession>A0A2I8VNQ7</accession>
<feature type="transmembrane region" description="Helical" evidence="1">
    <location>
        <begin position="63"/>
        <end position="84"/>
    </location>
</feature>
<keyword evidence="1" id="KW-1133">Transmembrane helix</keyword>
<evidence type="ECO:0000313" key="2">
    <source>
        <dbReference type="EMBL" id="AUV83514.1"/>
    </source>
</evidence>
<name>A0A2I8VNQ7_9EURY</name>
<proteinExistence type="predicted"/>
<feature type="transmembrane region" description="Helical" evidence="1">
    <location>
        <begin position="135"/>
        <end position="154"/>
    </location>
</feature>
<evidence type="ECO:0008006" key="4">
    <source>
        <dbReference type="Google" id="ProtNLM"/>
    </source>
</evidence>
<dbReference type="OrthoDB" id="205725at2157"/>
<gene>
    <name evidence="2" type="ORF">C2R22_19255</name>
</gene>
<dbReference type="AlphaFoldDB" id="A0A2I8VNQ7"/>
<evidence type="ECO:0000256" key="1">
    <source>
        <dbReference type="SAM" id="Phobius"/>
    </source>
</evidence>
<keyword evidence="1" id="KW-0472">Membrane</keyword>
<organism evidence="2 3">
    <name type="scientific">Salinigranum rubrum</name>
    <dbReference type="NCBI Taxonomy" id="755307"/>
    <lineage>
        <taxon>Archaea</taxon>
        <taxon>Methanobacteriati</taxon>
        <taxon>Methanobacteriota</taxon>
        <taxon>Stenosarchaea group</taxon>
        <taxon>Halobacteria</taxon>
        <taxon>Halobacteriales</taxon>
        <taxon>Haloferacaceae</taxon>
        <taxon>Salinigranum</taxon>
    </lineage>
</organism>
<dbReference type="Proteomes" id="UP000236584">
    <property type="component" value="Chromosome"/>
</dbReference>
<keyword evidence="3" id="KW-1185">Reference proteome</keyword>
<dbReference type="EMBL" id="CP026309">
    <property type="protein sequence ID" value="AUV83514.1"/>
    <property type="molecule type" value="Genomic_DNA"/>
</dbReference>
<dbReference type="GeneID" id="35594277"/>
<feature type="transmembrane region" description="Helical" evidence="1">
    <location>
        <begin position="20"/>
        <end position="37"/>
    </location>
</feature>
<reference evidence="2 3" key="1">
    <citation type="submission" date="2018-01" db="EMBL/GenBank/DDBJ databases">
        <title>Complete genome sequence of Salinigranum rubrum GX10T, an extremely halophilic archaeon isolated from a marine solar saltern.</title>
        <authorList>
            <person name="Han S."/>
        </authorList>
    </citation>
    <scope>NUCLEOTIDE SEQUENCE [LARGE SCALE GENOMIC DNA]</scope>
    <source>
        <strain evidence="2 3">GX10</strain>
    </source>
</reference>
<dbReference type="KEGG" id="srub:C2R22_19255"/>
<evidence type="ECO:0000313" key="3">
    <source>
        <dbReference type="Proteomes" id="UP000236584"/>
    </source>
</evidence>
<feature type="transmembrane region" description="Helical" evidence="1">
    <location>
        <begin position="96"/>
        <end position="114"/>
    </location>
</feature>
<keyword evidence="1" id="KW-0812">Transmembrane</keyword>
<sequence>MVPLPPLSPLAVTTLGVRWLHVLAATVAVGGSVLTWVRLRLESTGGNVPIDESALVLARGYEWLFWAAVGALVMTGVGNLGAFAPTLPGGRWRTTLDVKLGLLTLVLVGSAVRTRLLARVAGSSAEVPTGLLRRAYGATALGLVALLTLAVVLAHG</sequence>
<protein>
    <recommendedName>
        <fullName evidence="4">Copper resistance protein D domain-containing protein</fullName>
    </recommendedName>
</protein>